<keyword evidence="2" id="KW-1185">Reference proteome</keyword>
<dbReference type="EMBL" id="ML735695">
    <property type="protein sequence ID" value="KAE8422374.1"/>
    <property type="molecule type" value="Genomic_DNA"/>
</dbReference>
<sequence length="259" mass="30134">MGGFFLRDTVEQIDIPSLQNLTLCGVYRQSTSTAVSILLEPKKYRTATFTSLVLRDYEETAEATQQLINWPESFVYFRFDSSYNNPFYMDLAMFGEWLTIPKDALKSINIGYLPFGGNEHLHYASGFPRLEVLTLSRWQLGGWPRYATEKLRFSTLHADILLGPNLHTFILDFSIHGQYSEAWTDFVEQEEHWIDIVFKPSYKESTEEQGYPWDRMDRIRGEIQLHGLVLGYSKPYLTKGKWLQPLRENPYAYQTPADG</sequence>
<dbReference type="Proteomes" id="UP000325395">
    <property type="component" value="Unassembled WGS sequence"/>
</dbReference>
<protein>
    <submittedName>
        <fullName evidence="1">Uncharacterized protein</fullName>
    </submittedName>
</protein>
<proteinExistence type="predicted"/>
<reference evidence="1 2" key="1">
    <citation type="submission" date="2019-04" db="EMBL/GenBank/DDBJ databases">
        <authorList>
            <consortium name="DOE Joint Genome Institute"/>
            <person name="Mondo S."/>
            <person name="Kjaerbolling I."/>
            <person name="Vesth T."/>
            <person name="Frisvad J.C."/>
            <person name="Nybo J.L."/>
            <person name="Theobald S."/>
            <person name="Kildgaard S."/>
            <person name="Isbrandt T."/>
            <person name="Kuo A."/>
            <person name="Sato A."/>
            <person name="Lyhne E.K."/>
            <person name="Kogle M.E."/>
            <person name="Wiebenga A."/>
            <person name="Kun R.S."/>
            <person name="Lubbers R.J."/>
            <person name="Makela M.R."/>
            <person name="Barry K."/>
            <person name="Chovatia M."/>
            <person name="Clum A."/>
            <person name="Daum C."/>
            <person name="Haridas S."/>
            <person name="He G."/>
            <person name="LaButti K."/>
            <person name="Lipzen A."/>
            <person name="Riley R."/>
            <person name="Salamov A."/>
            <person name="Simmons B.A."/>
            <person name="Magnuson J.K."/>
            <person name="Henrissat B."/>
            <person name="Mortensen U.H."/>
            <person name="Larsen T.O."/>
            <person name="Devries R.P."/>
            <person name="Grigoriev I.V."/>
            <person name="Machida M."/>
            <person name="Baker S.E."/>
            <person name="Andersen M.R."/>
            <person name="Cantor M.N."/>
            <person name="Hua S.X."/>
        </authorList>
    </citation>
    <scope>NUCLEOTIDE SEQUENCE [LARGE SCALE GENOMIC DNA]</scope>
    <source>
        <strain evidence="1 2">CBS 117616</strain>
    </source>
</reference>
<gene>
    <name evidence="1" type="ORF">BDV36DRAFT_291546</name>
</gene>
<accession>A0ABQ6WZ55</accession>
<evidence type="ECO:0000313" key="2">
    <source>
        <dbReference type="Proteomes" id="UP000325395"/>
    </source>
</evidence>
<name>A0ABQ6WZ55_9EURO</name>
<organism evidence="1 2">
    <name type="scientific">Aspergillus pseudocaelatus</name>
    <dbReference type="NCBI Taxonomy" id="1825620"/>
    <lineage>
        <taxon>Eukaryota</taxon>
        <taxon>Fungi</taxon>
        <taxon>Dikarya</taxon>
        <taxon>Ascomycota</taxon>
        <taxon>Pezizomycotina</taxon>
        <taxon>Eurotiomycetes</taxon>
        <taxon>Eurotiomycetidae</taxon>
        <taxon>Eurotiales</taxon>
        <taxon>Aspergillaceae</taxon>
        <taxon>Aspergillus</taxon>
        <taxon>Aspergillus subgen. Circumdati</taxon>
    </lineage>
</organism>
<evidence type="ECO:0000313" key="1">
    <source>
        <dbReference type="EMBL" id="KAE8422374.1"/>
    </source>
</evidence>